<dbReference type="Proteomes" id="UP000677687">
    <property type="component" value="Unassembled WGS sequence"/>
</dbReference>
<evidence type="ECO:0000313" key="3">
    <source>
        <dbReference type="Proteomes" id="UP000677687"/>
    </source>
</evidence>
<dbReference type="AlphaFoldDB" id="A0A8T4KQW3"/>
<evidence type="ECO:0000313" key="2">
    <source>
        <dbReference type="EMBL" id="MBS3057403.1"/>
    </source>
</evidence>
<accession>A0A8T4KQW3</accession>
<gene>
    <name evidence="2" type="ORF">J4415_02135</name>
</gene>
<name>A0A8T4KQW3_9ARCH</name>
<feature type="domain" description="PD-(D/E)XK endonuclease-like" evidence="1">
    <location>
        <begin position="78"/>
        <end position="207"/>
    </location>
</feature>
<protein>
    <submittedName>
        <fullName evidence="2">PD-(D/E)XK nuclease family protein</fullName>
    </submittedName>
</protein>
<organism evidence="2 3">
    <name type="scientific">Candidatus Iainarchaeum sp</name>
    <dbReference type="NCBI Taxonomy" id="3101447"/>
    <lineage>
        <taxon>Archaea</taxon>
        <taxon>Candidatus Iainarchaeota</taxon>
        <taxon>Candidatus Iainarchaeia</taxon>
        <taxon>Candidatus Iainarchaeales</taxon>
        <taxon>Candidatus Iainarchaeaceae</taxon>
        <taxon>Candidatus Iainarchaeum</taxon>
    </lineage>
</organism>
<dbReference type="EMBL" id="JAGVWD010000030">
    <property type="protein sequence ID" value="MBS3057403.1"/>
    <property type="molecule type" value="Genomic_DNA"/>
</dbReference>
<proteinExistence type="predicted"/>
<dbReference type="Pfam" id="PF12705">
    <property type="entry name" value="PDDEXK_1"/>
    <property type="match status" value="1"/>
</dbReference>
<dbReference type="Gene3D" id="3.90.320.10">
    <property type="match status" value="1"/>
</dbReference>
<reference evidence="2" key="1">
    <citation type="submission" date="2021-03" db="EMBL/GenBank/DDBJ databases">
        <authorList>
            <person name="Jaffe A."/>
        </authorList>
    </citation>
    <scope>NUCLEOTIDE SEQUENCE</scope>
    <source>
        <strain evidence="2">RIFCSPHIGHO2_01_FULL_AR10_44_11</strain>
    </source>
</reference>
<sequence length="214" mass="24684">MFELIKRDFIPISWLHTQDFCEYQLYLQHVLHVKLPATKEMLSGLQKHAELEQKFKEKALPIGEPVEIHIEKLLRGEVEPFSMREFSLKSEKYRLTGKIDEIQLFRERALIIDNKPSLSAKAADINQLRAYCLCFSDAYKWEGEICNAVQNSASQKFVFAEQFNEDAKIAVEGLIARMHSLFSGNADFISADEKWKCAACRFNAVCKKAAYKPK</sequence>
<dbReference type="InterPro" id="IPR011604">
    <property type="entry name" value="PDDEXK-like_dom_sf"/>
</dbReference>
<dbReference type="InterPro" id="IPR038726">
    <property type="entry name" value="PDDEXK_AddAB-type"/>
</dbReference>
<comment type="caution">
    <text evidence="2">The sequence shown here is derived from an EMBL/GenBank/DDBJ whole genome shotgun (WGS) entry which is preliminary data.</text>
</comment>
<reference evidence="2" key="2">
    <citation type="submission" date="2021-05" db="EMBL/GenBank/DDBJ databases">
        <title>Protein family content uncovers lineage relationships and bacterial pathway maintenance mechanisms in DPANN archaea.</title>
        <authorList>
            <person name="Castelle C.J."/>
            <person name="Meheust R."/>
            <person name="Jaffe A.L."/>
            <person name="Seitz K."/>
            <person name="Gong X."/>
            <person name="Baker B.J."/>
            <person name="Banfield J.F."/>
        </authorList>
    </citation>
    <scope>NUCLEOTIDE SEQUENCE</scope>
    <source>
        <strain evidence="2">RIFCSPHIGHO2_01_FULL_AR10_44_11</strain>
    </source>
</reference>
<evidence type="ECO:0000259" key="1">
    <source>
        <dbReference type="Pfam" id="PF12705"/>
    </source>
</evidence>